<dbReference type="Proteomes" id="UP000887578">
    <property type="component" value="Unplaced"/>
</dbReference>
<evidence type="ECO:0000313" key="5">
    <source>
        <dbReference type="WBParaSite" id="PDA_v2.g8799.t1"/>
    </source>
</evidence>
<keyword evidence="4" id="KW-1185">Reference proteome</keyword>
<dbReference type="WBParaSite" id="PDA_v2.g8799.t1">
    <property type="protein sequence ID" value="PDA_v2.g8799.t1"/>
    <property type="gene ID" value="PDA_v2.g8799"/>
</dbReference>
<feature type="compositionally biased region" description="Basic and acidic residues" evidence="1">
    <location>
        <begin position="194"/>
        <end position="205"/>
    </location>
</feature>
<protein>
    <submittedName>
        <fullName evidence="5">Uncharacterized protein</fullName>
    </submittedName>
</protein>
<feature type="chain" id="PRO_5037363834" evidence="3">
    <location>
        <begin position="20"/>
        <end position="329"/>
    </location>
</feature>
<proteinExistence type="predicted"/>
<evidence type="ECO:0000256" key="3">
    <source>
        <dbReference type="SAM" id="SignalP"/>
    </source>
</evidence>
<organism evidence="4 5">
    <name type="scientific">Panagrolaimus davidi</name>
    <dbReference type="NCBI Taxonomy" id="227884"/>
    <lineage>
        <taxon>Eukaryota</taxon>
        <taxon>Metazoa</taxon>
        <taxon>Ecdysozoa</taxon>
        <taxon>Nematoda</taxon>
        <taxon>Chromadorea</taxon>
        <taxon>Rhabditida</taxon>
        <taxon>Tylenchina</taxon>
        <taxon>Panagrolaimomorpha</taxon>
        <taxon>Panagrolaimoidea</taxon>
        <taxon>Panagrolaimidae</taxon>
        <taxon>Panagrolaimus</taxon>
    </lineage>
</organism>
<feature type="compositionally biased region" description="Polar residues" evidence="1">
    <location>
        <begin position="320"/>
        <end position="329"/>
    </location>
</feature>
<feature type="transmembrane region" description="Helical" evidence="2">
    <location>
        <begin position="221"/>
        <end position="246"/>
    </location>
</feature>
<feature type="region of interest" description="Disordered" evidence="1">
    <location>
        <begin position="188"/>
        <end position="209"/>
    </location>
</feature>
<evidence type="ECO:0000313" key="4">
    <source>
        <dbReference type="Proteomes" id="UP000887578"/>
    </source>
</evidence>
<name>A0A914RAZ2_9BILA</name>
<evidence type="ECO:0000256" key="2">
    <source>
        <dbReference type="SAM" id="Phobius"/>
    </source>
</evidence>
<accession>A0A914RAZ2</accession>
<feature type="compositionally biased region" description="Basic and acidic residues" evidence="1">
    <location>
        <begin position="307"/>
        <end position="317"/>
    </location>
</feature>
<evidence type="ECO:0000256" key="1">
    <source>
        <dbReference type="SAM" id="MobiDB-lite"/>
    </source>
</evidence>
<keyword evidence="2" id="KW-1133">Transmembrane helix</keyword>
<keyword evidence="2" id="KW-0472">Membrane</keyword>
<reference evidence="5" key="1">
    <citation type="submission" date="2022-11" db="UniProtKB">
        <authorList>
            <consortium name="WormBaseParasite"/>
        </authorList>
    </citation>
    <scope>IDENTIFICATION</scope>
</reference>
<feature type="region of interest" description="Disordered" evidence="1">
    <location>
        <begin position="304"/>
        <end position="329"/>
    </location>
</feature>
<sequence length="329" mass="35919">MKFSLSFLVLVAVIKFGFSNVLSKRDVQELLLSDNYEIAVQNGSDIKMVKPGPLDVILAVGNELAFKVCSIFLVCYEPDSSGQNVLESCDTKCGFYITTLGDKISFMEPVTSKHLGVVKSDQCFEVKMKNGETSVLSLTHQAVASPITCAPKIQNGIVKLNIINATSDCVVSIKNAIIKHETTTVPPATTTLGKLDRTSSGENEHASAATTDEPESFFADYWWIILILLLIVIIAIGVGVGLYCYLRRKKNAQKPVPVRRQRLQGSKSPFVLQASTENQNGTNESAVRPNSLYNQSSILSHKSLLKSKKDEAKKAEPESTDLTSMKPTA</sequence>
<keyword evidence="3" id="KW-0732">Signal</keyword>
<feature type="signal peptide" evidence="3">
    <location>
        <begin position="1"/>
        <end position="19"/>
    </location>
</feature>
<keyword evidence="2" id="KW-0812">Transmembrane</keyword>
<dbReference type="AlphaFoldDB" id="A0A914RAZ2"/>